<evidence type="ECO:0000313" key="3">
    <source>
        <dbReference type="Proteomes" id="UP000570361"/>
    </source>
</evidence>
<feature type="compositionally biased region" description="Polar residues" evidence="1">
    <location>
        <begin position="208"/>
        <end position="219"/>
    </location>
</feature>
<dbReference type="InterPro" id="IPR008922">
    <property type="entry name" value="Di-copper_centre_dom_sf"/>
</dbReference>
<evidence type="ECO:0008006" key="4">
    <source>
        <dbReference type="Google" id="ProtNLM"/>
    </source>
</evidence>
<evidence type="ECO:0000313" key="2">
    <source>
        <dbReference type="EMBL" id="MBB3112686.1"/>
    </source>
</evidence>
<dbReference type="SUPFAM" id="SSF48056">
    <property type="entry name" value="Di-copper centre-containing domain"/>
    <property type="match status" value="1"/>
</dbReference>
<sequence length="246" mass="28377">MSTIPNFPAALLEEHMHWHHANHHDNPSNLPPGYGEKFLRFHRDYINRALQWYHQAGYDPRLVAAWQEVPEAIRRSSCYDINAEMRLRYSPQSFATLDELGRFVEGTNLHGCMHQEAAKLYRDDDLNDFDVAPRSTIFYNIHGLIDNWYRQWEQAMGIREEAQSEASANPRSKSVTGTISRTGKWKSRPVRRKQAGVKSRKLKHQRTKGTASVTASKSSGARREKPAVKQRATRSTAWIAPRVQVR</sequence>
<name>A0A7W5B2X7_9BACL</name>
<protein>
    <recommendedName>
        <fullName evidence="4">Tyrosinase copper-binding domain-containing protein</fullName>
    </recommendedName>
</protein>
<keyword evidence="3" id="KW-1185">Reference proteome</keyword>
<evidence type="ECO:0000256" key="1">
    <source>
        <dbReference type="SAM" id="MobiDB-lite"/>
    </source>
</evidence>
<dbReference type="EMBL" id="JACHXK010000013">
    <property type="protein sequence ID" value="MBB3112686.1"/>
    <property type="molecule type" value="Genomic_DNA"/>
</dbReference>
<dbReference type="Proteomes" id="UP000570361">
    <property type="component" value="Unassembled WGS sequence"/>
</dbReference>
<feature type="compositionally biased region" description="Basic residues" evidence="1">
    <location>
        <begin position="183"/>
        <end position="207"/>
    </location>
</feature>
<feature type="region of interest" description="Disordered" evidence="1">
    <location>
        <begin position="161"/>
        <end position="246"/>
    </location>
</feature>
<dbReference type="RefSeq" id="WP_183602794.1">
    <property type="nucleotide sequence ID" value="NZ_JACHXK010000013.1"/>
</dbReference>
<dbReference type="AlphaFoldDB" id="A0A7W5B2X7"/>
<organism evidence="2 3">
    <name type="scientific">Paenibacillus phyllosphaerae</name>
    <dbReference type="NCBI Taxonomy" id="274593"/>
    <lineage>
        <taxon>Bacteria</taxon>
        <taxon>Bacillati</taxon>
        <taxon>Bacillota</taxon>
        <taxon>Bacilli</taxon>
        <taxon>Bacillales</taxon>
        <taxon>Paenibacillaceae</taxon>
        <taxon>Paenibacillus</taxon>
    </lineage>
</organism>
<proteinExistence type="predicted"/>
<feature type="compositionally biased region" description="Polar residues" evidence="1">
    <location>
        <begin position="164"/>
        <end position="181"/>
    </location>
</feature>
<accession>A0A7W5B2X7</accession>
<comment type="caution">
    <text evidence="2">The sequence shown here is derived from an EMBL/GenBank/DDBJ whole genome shotgun (WGS) entry which is preliminary data.</text>
</comment>
<gene>
    <name evidence="2" type="ORF">FHS18_004787</name>
</gene>
<reference evidence="2 3" key="1">
    <citation type="submission" date="2020-08" db="EMBL/GenBank/DDBJ databases">
        <title>Genomic Encyclopedia of Type Strains, Phase III (KMG-III): the genomes of soil and plant-associated and newly described type strains.</title>
        <authorList>
            <person name="Whitman W."/>
        </authorList>
    </citation>
    <scope>NUCLEOTIDE SEQUENCE [LARGE SCALE GENOMIC DNA]</scope>
    <source>
        <strain evidence="2 3">CECT 5862</strain>
    </source>
</reference>